<dbReference type="RefSeq" id="WP_038609775.1">
    <property type="nucleotide sequence ID" value="NZ_CAMIAM010000020.1"/>
</dbReference>
<evidence type="ECO:0000313" key="2">
    <source>
        <dbReference type="Proteomes" id="UP000028939"/>
    </source>
</evidence>
<dbReference type="KEGG" id="cuv:CUREI_01875"/>
<keyword evidence="2" id="KW-1185">Reference proteome</keyword>
<gene>
    <name evidence="1" type="ORF">CUREI_01875</name>
</gene>
<dbReference type="STRING" id="401472.CUREI_01875"/>
<evidence type="ECO:0000313" key="1">
    <source>
        <dbReference type="EMBL" id="AIL96226.1"/>
    </source>
</evidence>
<proteinExistence type="predicted"/>
<dbReference type="OrthoDB" id="4425801at2"/>
<protein>
    <submittedName>
        <fullName evidence="1">Uncharacterized protein</fullName>
    </submittedName>
</protein>
<reference evidence="1 2" key="1">
    <citation type="submission" date="2014-08" db="EMBL/GenBank/DDBJ databases">
        <title>Complete genome sequence of Corynebacterium ureicelerivorans DSM 45051, a lipophilic and urea-splitting isolate from a blood culture of a septicaemia patient.</title>
        <authorList>
            <person name="Tippelt A."/>
            <person name="Albersmeier A."/>
            <person name="Brinkrolf K."/>
            <person name="Ruckert C."/>
            <person name="Tauch A."/>
        </authorList>
    </citation>
    <scope>NUCLEOTIDE SEQUENCE [LARGE SCALE GENOMIC DNA]</scope>
    <source>
        <strain evidence="1 2">IMMIB RIV-2301</strain>
    </source>
</reference>
<dbReference type="Proteomes" id="UP000028939">
    <property type="component" value="Chromosome"/>
</dbReference>
<name>A0A077HIH8_9CORY</name>
<sequence>MLKTTSQSRRWIVLAAVLWLVVLAGIIFIPQSRSDEVAQVEPTNSLSRALQETRPGGDVVTAQLVDPSRIYDADRYLGYTTLCPGEPQELVDAKLEAFGLNSDDLDLSGELGYLLLIPANEGDEPKADAVELSKVDICTVPQSESFPLNTAMPFHMHEGRWTLGMGQ</sequence>
<organism evidence="1 2">
    <name type="scientific">Corynebacterium ureicelerivorans</name>
    <dbReference type="NCBI Taxonomy" id="401472"/>
    <lineage>
        <taxon>Bacteria</taxon>
        <taxon>Bacillati</taxon>
        <taxon>Actinomycetota</taxon>
        <taxon>Actinomycetes</taxon>
        <taxon>Mycobacteriales</taxon>
        <taxon>Corynebacteriaceae</taxon>
        <taxon>Corynebacterium</taxon>
    </lineage>
</organism>
<dbReference type="EMBL" id="CP009215">
    <property type="protein sequence ID" value="AIL96226.1"/>
    <property type="molecule type" value="Genomic_DNA"/>
</dbReference>
<dbReference type="HOGENOM" id="CLU_1583733_0_0_11"/>
<dbReference type="AlphaFoldDB" id="A0A077HIH8"/>
<accession>A0A077HIH8</accession>